<evidence type="ECO:0000313" key="2">
    <source>
        <dbReference type="EMBL" id="PXX60182.1"/>
    </source>
</evidence>
<keyword evidence="3" id="KW-1185">Reference proteome</keyword>
<comment type="caution">
    <text evidence="2">The sequence shown here is derived from an EMBL/GenBank/DDBJ whole genome shotgun (WGS) entry which is preliminary data.</text>
</comment>
<sequence>MTAVADAAVAERVRGLVHAMAPDPYVRATDDQRLIEDLGFESLRLMELTVVLERAFDLPRHRPERLVGVRRVGDVIALVTAGLAAGSAEEHAPRVSKDSSRLLGHVGAERQHDDGMGRRDTVLVTGASGLVGAEVVARLAAASYPVAAVLHNNARIVRNDGTALGAGSPVAGDIRMPGFGLSPRDSADLSERVGTIVHCAATTAFDADPLDYHQLNVRGTANAVALAKAWDVQLVYVSTAYVCGRRGGVITEDELDAGQSFGNRYEESKFHAEHLVRAAGGHGLRWSIVRPGIVTGARGSGVIREYKNLYTVVKLMVEGKLRSLPGRYDATLALAPVDYVAEVIAAAVLDFDSAHQRTFHAVGRDALSLREVSDVLAEYPSFEVATFVPEATFDENDLAGVEREYYRRIGSLYTSYFDRRVAFDTANAEVLLGKPAPSTGKEYLRVLLDYCLESGYLGVPLPSIEEVLAHNDSGGALR</sequence>
<feature type="domain" description="Carrier" evidence="1">
    <location>
        <begin position="7"/>
        <end position="83"/>
    </location>
</feature>
<dbReference type="InterPro" id="IPR036736">
    <property type="entry name" value="ACP-like_sf"/>
</dbReference>
<dbReference type="Pfam" id="PF07993">
    <property type="entry name" value="NAD_binding_4"/>
    <property type="match status" value="1"/>
</dbReference>
<dbReference type="PROSITE" id="PS50075">
    <property type="entry name" value="CARRIER"/>
    <property type="match status" value="1"/>
</dbReference>
<dbReference type="PANTHER" id="PTHR11011:SF45">
    <property type="entry name" value="FATTY ACYL-COA REDUCTASE CG8306-RELATED"/>
    <property type="match status" value="1"/>
</dbReference>
<dbReference type="SUPFAM" id="SSF51735">
    <property type="entry name" value="NAD(P)-binding Rossmann-fold domains"/>
    <property type="match status" value="1"/>
</dbReference>
<accession>A0A318JYX1</accession>
<dbReference type="SUPFAM" id="SSF47336">
    <property type="entry name" value="ACP-like"/>
    <property type="match status" value="1"/>
</dbReference>
<proteinExistence type="predicted"/>
<evidence type="ECO:0000313" key="3">
    <source>
        <dbReference type="Proteomes" id="UP000247569"/>
    </source>
</evidence>
<dbReference type="Proteomes" id="UP000247569">
    <property type="component" value="Unassembled WGS sequence"/>
</dbReference>
<gene>
    <name evidence="2" type="ORF">DFR70_11022</name>
</gene>
<dbReference type="Gene3D" id="1.10.1200.10">
    <property type="entry name" value="ACP-like"/>
    <property type="match status" value="1"/>
</dbReference>
<dbReference type="GO" id="GO:0080019">
    <property type="term" value="F:alcohol-forming very long-chain fatty acyl-CoA reductase activity"/>
    <property type="evidence" value="ECO:0007669"/>
    <property type="project" value="InterPro"/>
</dbReference>
<organism evidence="2 3">
    <name type="scientific">Nocardia tenerifensis</name>
    <dbReference type="NCBI Taxonomy" id="228006"/>
    <lineage>
        <taxon>Bacteria</taxon>
        <taxon>Bacillati</taxon>
        <taxon>Actinomycetota</taxon>
        <taxon>Actinomycetes</taxon>
        <taxon>Mycobacteriales</taxon>
        <taxon>Nocardiaceae</taxon>
        <taxon>Nocardia</taxon>
    </lineage>
</organism>
<dbReference type="RefSeq" id="WP_246003056.1">
    <property type="nucleotide sequence ID" value="NZ_QJKF01000010.1"/>
</dbReference>
<dbReference type="InterPro" id="IPR036291">
    <property type="entry name" value="NAD(P)-bd_dom_sf"/>
</dbReference>
<dbReference type="Gene3D" id="3.40.50.720">
    <property type="entry name" value="NAD(P)-binding Rossmann-like Domain"/>
    <property type="match status" value="1"/>
</dbReference>
<dbReference type="InterPro" id="IPR026055">
    <property type="entry name" value="FAR"/>
</dbReference>
<dbReference type="InterPro" id="IPR013120">
    <property type="entry name" value="FAR_NAD-bd"/>
</dbReference>
<dbReference type="GO" id="GO:0035336">
    <property type="term" value="P:long-chain fatty-acyl-CoA metabolic process"/>
    <property type="evidence" value="ECO:0007669"/>
    <property type="project" value="TreeGrafter"/>
</dbReference>
<protein>
    <submittedName>
        <fullName evidence="2">Thioester reductase-like protein</fullName>
    </submittedName>
</protein>
<reference evidence="2 3" key="1">
    <citation type="submission" date="2018-05" db="EMBL/GenBank/DDBJ databases">
        <title>Genomic Encyclopedia of Type Strains, Phase IV (KMG-IV): sequencing the most valuable type-strain genomes for metagenomic binning, comparative biology and taxonomic classification.</title>
        <authorList>
            <person name="Goeker M."/>
        </authorList>
    </citation>
    <scope>NUCLEOTIDE SEQUENCE [LARGE SCALE GENOMIC DNA]</scope>
    <source>
        <strain evidence="2 3">DSM 44704</strain>
    </source>
</reference>
<dbReference type="InterPro" id="IPR009081">
    <property type="entry name" value="PP-bd_ACP"/>
</dbReference>
<dbReference type="AlphaFoldDB" id="A0A318JYX1"/>
<evidence type="ECO:0000259" key="1">
    <source>
        <dbReference type="PROSITE" id="PS50075"/>
    </source>
</evidence>
<dbReference type="PANTHER" id="PTHR11011">
    <property type="entry name" value="MALE STERILITY PROTEIN 2-RELATED"/>
    <property type="match status" value="1"/>
</dbReference>
<dbReference type="EMBL" id="QJKF01000010">
    <property type="protein sequence ID" value="PXX60182.1"/>
    <property type="molecule type" value="Genomic_DNA"/>
</dbReference>
<name>A0A318JYX1_9NOCA</name>